<keyword evidence="1" id="KW-0472">Membrane</keyword>
<organism evidence="2 3">
    <name type="scientific">Celeribacter ethanolicus</name>
    <dbReference type="NCBI Taxonomy" id="1758178"/>
    <lineage>
        <taxon>Bacteria</taxon>
        <taxon>Pseudomonadati</taxon>
        <taxon>Pseudomonadota</taxon>
        <taxon>Alphaproteobacteria</taxon>
        <taxon>Rhodobacterales</taxon>
        <taxon>Roseobacteraceae</taxon>
        <taxon>Celeribacter</taxon>
    </lineage>
</organism>
<keyword evidence="1" id="KW-1133">Transmembrane helix</keyword>
<dbReference type="AlphaFoldDB" id="A0A291G935"/>
<reference evidence="2 3" key="1">
    <citation type="submission" date="2017-06" db="EMBL/GenBank/DDBJ databases">
        <title>Celeribacter sp. TSPH2 complete genome sequence.</title>
        <authorList>
            <person name="Woo J.-H."/>
            <person name="Kim H.-S."/>
        </authorList>
    </citation>
    <scope>NUCLEOTIDE SEQUENCE [LARGE SCALE GENOMIC DNA]</scope>
    <source>
        <strain evidence="2 3">TSPH2</strain>
    </source>
</reference>
<protein>
    <submittedName>
        <fullName evidence="2">Uncharacterized protein</fullName>
    </submittedName>
</protein>
<feature type="transmembrane region" description="Helical" evidence="1">
    <location>
        <begin position="58"/>
        <end position="77"/>
    </location>
</feature>
<keyword evidence="3" id="KW-1185">Reference proteome</keyword>
<evidence type="ECO:0000313" key="2">
    <source>
        <dbReference type="EMBL" id="ATG46691.1"/>
    </source>
</evidence>
<proteinExistence type="predicted"/>
<gene>
    <name evidence="2" type="ORF">CEW89_03405</name>
</gene>
<keyword evidence="1" id="KW-0812">Transmembrane</keyword>
<sequence length="78" mass="8872">MRYTQNGTEKYLQFSSDTYSDAELKSKDQFVLSSIGGKPRILQNLTIGQYWRINAAPLNPWLVLIIIAILIVVALLIF</sequence>
<dbReference type="KEGG" id="ceh:CEW89_03405"/>
<evidence type="ECO:0000313" key="3">
    <source>
        <dbReference type="Proteomes" id="UP000217935"/>
    </source>
</evidence>
<evidence type="ECO:0000256" key="1">
    <source>
        <dbReference type="SAM" id="Phobius"/>
    </source>
</evidence>
<dbReference type="EMBL" id="CP022196">
    <property type="protein sequence ID" value="ATG46691.1"/>
    <property type="molecule type" value="Genomic_DNA"/>
</dbReference>
<dbReference type="Proteomes" id="UP000217935">
    <property type="component" value="Chromosome"/>
</dbReference>
<name>A0A291G935_9RHOB</name>
<accession>A0A291G935</accession>